<evidence type="ECO:0000313" key="4">
    <source>
        <dbReference type="EMBL" id="GLF96688.1"/>
    </source>
</evidence>
<feature type="region of interest" description="Disordered" evidence="2">
    <location>
        <begin position="60"/>
        <end position="117"/>
    </location>
</feature>
<dbReference type="InterPro" id="IPR042003">
    <property type="entry name" value="Sortase_E"/>
</dbReference>
<keyword evidence="5" id="KW-1185">Reference proteome</keyword>
<dbReference type="NCBIfam" id="TIGR01076">
    <property type="entry name" value="sortase_fam"/>
    <property type="match status" value="1"/>
</dbReference>
<feature type="compositionally biased region" description="Pro residues" evidence="2">
    <location>
        <begin position="62"/>
        <end position="75"/>
    </location>
</feature>
<dbReference type="EMBL" id="BSBI01000008">
    <property type="protein sequence ID" value="GLF96688.1"/>
    <property type="molecule type" value="Genomic_DNA"/>
</dbReference>
<organism evidence="4 5">
    <name type="scientific">Streptomyces yaizuensis</name>
    <dbReference type="NCBI Taxonomy" id="2989713"/>
    <lineage>
        <taxon>Bacteria</taxon>
        <taxon>Bacillati</taxon>
        <taxon>Actinomycetota</taxon>
        <taxon>Actinomycetes</taxon>
        <taxon>Kitasatosporales</taxon>
        <taxon>Streptomycetaceae</taxon>
        <taxon>Streptomyces</taxon>
    </lineage>
</organism>
<keyword evidence="3" id="KW-1133">Transmembrane helix</keyword>
<evidence type="ECO:0000256" key="1">
    <source>
        <dbReference type="ARBA" id="ARBA00022801"/>
    </source>
</evidence>
<gene>
    <name evidence="4" type="ORF">SYYSPA8_20345</name>
</gene>
<protein>
    <submittedName>
        <fullName evidence="4">Class E sortase</fullName>
    </submittedName>
</protein>
<dbReference type="CDD" id="cd05830">
    <property type="entry name" value="Sortase_E"/>
    <property type="match status" value="1"/>
</dbReference>
<dbReference type="InterPro" id="IPR005754">
    <property type="entry name" value="Sortase"/>
</dbReference>
<evidence type="ECO:0000313" key="5">
    <source>
        <dbReference type="Proteomes" id="UP001291653"/>
    </source>
</evidence>
<feature type="compositionally biased region" description="Low complexity" evidence="2">
    <location>
        <begin position="91"/>
        <end position="105"/>
    </location>
</feature>
<comment type="caution">
    <text evidence="4">The sequence shown here is derived from an EMBL/GenBank/DDBJ whole genome shotgun (WGS) entry which is preliminary data.</text>
</comment>
<keyword evidence="3" id="KW-0812">Transmembrane</keyword>
<dbReference type="SUPFAM" id="SSF63817">
    <property type="entry name" value="Sortase"/>
    <property type="match status" value="1"/>
</dbReference>
<keyword evidence="3" id="KW-0472">Membrane</keyword>
<dbReference type="Gene3D" id="2.40.260.10">
    <property type="entry name" value="Sortase"/>
    <property type="match status" value="1"/>
</dbReference>
<name>A0ABQ5P254_9ACTN</name>
<evidence type="ECO:0000256" key="3">
    <source>
        <dbReference type="SAM" id="Phobius"/>
    </source>
</evidence>
<feature type="transmembrane region" description="Helical" evidence="3">
    <location>
        <begin position="12"/>
        <end position="31"/>
    </location>
</feature>
<sequence>MSRPVRRAVRFLSELCITAGLVILLFVVYVVHWTGIKAADAADAELDRLRDRWALGRIEAPAVPPGTPAPVPAPSGAPGTTGPASPPATPGPRLTRTPAARTAPAAPTPPRTPRYRPGEPFAVMYVPRFGRDWDWPVLAGTGVDTLKRGLGHYSGTAAPGRTGNFAVAGHRRTYGDPFKDVPRLRPGDAVVLTDGTTWYTYRVARGPYRTVPTDIGVIDPVPAKSPFSRPGRYLTLTTCEPEWGSSHRLIVWARLAETRPVTAGEPAALRD</sequence>
<dbReference type="RefSeq" id="WP_323448708.1">
    <property type="nucleotide sequence ID" value="NZ_BSBI01000008.1"/>
</dbReference>
<dbReference type="Pfam" id="PF04203">
    <property type="entry name" value="Sortase"/>
    <property type="match status" value="1"/>
</dbReference>
<dbReference type="InterPro" id="IPR023365">
    <property type="entry name" value="Sortase_dom-sf"/>
</dbReference>
<dbReference type="InterPro" id="IPR053465">
    <property type="entry name" value="Sortase_Class_E"/>
</dbReference>
<dbReference type="NCBIfam" id="NF033747">
    <property type="entry name" value="class_E_sortase"/>
    <property type="match status" value="1"/>
</dbReference>
<evidence type="ECO:0000256" key="2">
    <source>
        <dbReference type="SAM" id="MobiDB-lite"/>
    </source>
</evidence>
<keyword evidence="1" id="KW-0378">Hydrolase</keyword>
<reference evidence="4 5" key="1">
    <citation type="submission" date="2022-10" db="EMBL/GenBank/DDBJ databases">
        <title>Draft genome sequence of Streptomyces sp. YSPA8.</title>
        <authorList>
            <person name="Moriuchi R."/>
            <person name="Dohra H."/>
            <person name="Yamamura H."/>
            <person name="Kodani S."/>
        </authorList>
    </citation>
    <scope>NUCLEOTIDE SEQUENCE [LARGE SCALE GENOMIC DNA]</scope>
    <source>
        <strain evidence="4 5">YSPA8</strain>
    </source>
</reference>
<dbReference type="Proteomes" id="UP001291653">
    <property type="component" value="Unassembled WGS sequence"/>
</dbReference>
<accession>A0ABQ5P254</accession>
<proteinExistence type="predicted"/>